<dbReference type="AlphaFoldDB" id="A0A069QKE0"/>
<keyword evidence="1" id="KW-0812">Transmembrane</keyword>
<evidence type="ECO:0000313" key="3">
    <source>
        <dbReference type="Proteomes" id="UP000027442"/>
    </source>
</evidence>
<dbReference type="HOGENOM" id="CLU_2956772_0_0_10"/>
<reference evidence="2 3" key="1">
    <citation type="submission" date="2013-08" db="EMBL/GenBank/DDBJ databases">
        <authorList>
            <person name="Weinstock G."/>
            <person name="Sodergren E."/>
            <person name="Wylie T."/>
            <person name="Fulton L."/>
            <person name="Fulton R."/>
            <person name="Fronick C."/>
            <person name="O'Laughlin M."/>
            <person name="Godfrey J."/>
            <person name="Miner T."/>
            <person name="Herter B."/>
            <person name="Appelbaum E."/>
            <person name="Cordes M."/>
            <person name="Lek S."/>
            <person name="Wollam A."/>
            <person name="Pepin K.H."/>
            <person name="Palsikar V.B."/>
            <person name="Mitreva M."/>
            <person name="Wilson R.K."/>
        </authorList>
    </citation>
    <scope>NUCLEOTIDE SEQUENCE [LARGE SCALE GENOMIC DNA]</scope>
    <source>
        <strain evidence="2 3">ATCC 15930</strain>
    </source>
</reference>
<name>A0A069QKE0_HOYLO</name>
<dbReference type="EMBL" id="JNGW01000061">
    <property type="protein sequence ID" value="KDR52514.1"/>
    <property type="molecule type" value="Genomic_DNA"/>
</dbReference>
<sequence length="59" mass="6511">MLMCACLACVPNAIFIQFVGLMLNPMGKALSLLLFMGRIRVKPAIKMRKSEKDNAKVKG</sequence>
<evidence type="ECO:0000313" key="2">
    <source>
        <dbReference type="EMBL" id="KDR52514.1"/>
    </source>
</evidence>
<gene>
    <name evidence="2" type="ORF">HMPREF1991_01397</name>
</gene>
<feature type="transmembrane region" description="Helical" evidence="1">
    <location>
        <begin position="25"/>
        <end position="41"/>
    </location>
</feature>
<keyword evidence="1" id="KW-0472">Membrane</keyword>
<keyword evidence="1" id="KW-1133">Transmembrane helix</keyword>
<keyword evidence="3" id="KW-1185">Reference proteome</keyword>
<evidence type="ECO:0000256" key="1">
    <source>
        <dbReference type="SAM" id="Phobius"/>
    </source>
</evidence>
<organism evidence="2 3">
    <name type="scientific">Hoylesella loescheii DSM 19665 = JCM 12249 = ATCC 15930</name>
    <dbReference type="NCBI Taxonomy" id="1122985"/>
    <lineage>
        <taxon>Bacteria</taxon>
        <taxon>Pseudomonadati</taxon>
        <taxon>Bacteroidota</taxon>
        <taxon>Bacteroidia</taxon>
        <taxon>Bacteroidales</taxon>
        <taxon>Prevotellaceae</taxon>
        <taxon>Hoylesella</taxon>
    </lineage>
</organism>
<comment type="caution">
    <text evidence="2">The sequence shown here is derived from an EMBL/GenBank/DDBJ whole genome shotgun (WGS) entry which is preliminary data.</text>
</comment>
<accession>A0A069QKE0</accession>
<dbReference type="Proteomes" id="UP000027442">
    <property type="component" value="Unassembled WGS sequence"/>
</dbReference>
<dbReference type="PATRIC" id="fig|1122985.7.peg.1455"/>
<proteinExistence type="predicted"/>
<protein>
    <submittedName>
        <fullName evidence="2">Uncharacterized protein</fullName>
    </submittedName>
</protein>